<reference evidence="2" key="1">
    <citation type="journal article" date="2019" name="Int. J. Syst. Evol. Microbiol.">
        <title>The Global Catalogue of Microorganisms (GCM) 10K type strain sequencing project: providing services to taxonomists for standard genome sequencing and annotation.</title>
        <authorList>
            <consortium name="The Broad Institute Genomics Platform"/>
            <consortium name="The Broad Institute Genome Sequencing Center for Infectious Disease"/>
            <person name="Wu L."/>
            <person name="Ma J."/>
        </authorList>
    </citation>
    <scope>NUCLEOTIDE SEQUENCE [LARGE SCALE GENOMIC DNA]</scope>
    <source>
        <strain evidence="2">CCUG 62981</strain>
    </source>
</reference>
<gene>
    <name evidence="1" type="ORF">ACFPB0_01895</name>
</gene>
<accession>A0ABV9N957</accession>
<evidence type="ECO:0000313" key="1">
    <source>
        <dbReference type="EMBL" id="MFC4724034.1"/>
    </source>
</evidence>
<name>A0ABV9N957_9PROT</name>
<sequence>MADNVTNELLLEHLKALRTQVGTLQNDMSDVKTSLISLRQHLTAFMSTDAAHEGALASLQARLNRIERRLEISET</sequence>
<keyword evidence="2" id="KW-1185">Reference proteome</keyword>
<dbReference type="RefSeq" id="WP_371394713.1">
    <property type="nucleotide sequence ID" value="NZ_CP163421.1"/>
</dbReference>
<comment type="caution">
    <text evidence="1">The sequence shown here is derived from an EMBL/GenBank/DDBJ whole genome shotgun (WGS) entry which is preliminary data.</text>
</comment>
<protein>
    <submittedName>
        <fullName evidence="1">Uncharacterized protein</fullName>
    </submittedName>
</protein>
<evidence type="ECO:0000313" key="2">
    <source>
        <dbReference type="Proteomes" id="UP001596024"/>
    </source>
</evidence>
<proteinExistence type="predicted"/>
<dbReference type="Proteomes" id="UP001596024">
    <property type="component" value="Unassembled WGS sequence"/>
</dbReference>
<dbReference type="EMBL" id="JBHSGQ010000001">
    <property type="protein sequence ID" value="MFC4724034.1"/>
    <property type="molecule type" value="Genomic_DNA"/>
</dbReference>
<organism evidence="1 2">
    <name type="scientific">Glycocaulis abyssi</name>
    <dbReference type="NCBI Taxonomy" id="1433403"/>
    <lineage>
        <taxon>Bacteria</taxon>
        <taxon>Pseudomonadati</taxon>
        <taxon>Pseudomonadota</taxon>
        <taxon>Alphaproteobacteria</taxon>
        <taxon>Maricaulales</taxon>
        <taxon>Maricaulaceae</taxon>
        <taxon>Glycocaulis</taxon>
    </lineage>
</organism>